<proteinExistence type="predicted"/>
<dbReference type="EMBL" id="JBHTJN010000012">
    <property type="protein sequence ID" value="MFD0966644.1"/>
    <property type="molecule type" value="Genomic_DNA"/>
</dbReference>
<dbReference type="InterPro" id="IPR032710">
    <property type="entry name" value="NTF2-like_dom_sf"/>
</dbReference>
<dbReference type="PANTHER" id="PTHR33747">
    <property type="entry name" value="UPF0225 PROTEIN SCO1677"/>
    <property type="match status" value="1"/>
</dbReference>
<protein>
    <submittedName>
        <fullName evidence="2">YchJ family protein</fullName>
    </submittedName>
</protein>
<name>A0ABW3I9S6_9PAST</name>
<dbReference type="InterPro" id="IPR048469">
    <property type="entry name" value="YchJ-like_M"/>
</dbReference>
<gene>
    <name evidence="2" type="ORF">ACFQ02_07310</name>
</gene>
<feature type="domain" description="YchJ-like middle NTF2-like" evidence="1">
    <location>
        <begin position="33"/>
        <end position="129"/>
    </location>
</feature>
<evidence type="ECO:0000259" key="1">
    <source>
        <dbReference type="Pfam" id="PF17775"/>
    </source>
</evidence>
<dbReference type="RefSeq" id="WP_380821188.1">
    <property type="nucleotide sequence ID" value="NZ_JBHTJN010000012.1"/>
</dbReference>
<dbReference type="SUPFAM" id="SSF54427">
    <property type="entry name" value="NTF2-like"/>
    <property type="match status" value="1"/>
</dbReference>
<organism evidence="2 3">
    <name type="scientific">Seminibacterium arietis</name>
    <dbReference type="NCBI Taxonomy" id="1173502"/>
    <lineage>
        <taxon>Bacteria</taxon>
        <taxon>Pseudomonadati</taxon>
        <taxon>Pseudomonadota</taxon>
        <taxon>Gammaproteobacteria</taxon>
        <taxon>Pasteurellales</taxon>
        <taxon>Pasteurellaceae</taxon>
        <taxon>Seminibacterium</taxon>
    </lineage>
</organism>
<dbReference type="PANTHER" id="PTHR33747:SF1">
    <property type="entry name" value="ADENYLATE CYCLASE-ASSOCIATED CAP C-TERMINAL DOMAIN-CONTAINING PROTEIN"/>
    <property type="match status" value="1"/>
</dbReference>
<keyword evidence="3" id="KW-1185">Reference proteome</keyword>
<comment type="caution">
    <text evidence="2">The sequence shown here is derived from an EMBL/GenBank/DDBJ whole genome shotgun (WGS) entry which is preliminary data.</text>
</comment>
<dbReference type="SUPFAM" id="SSF103642">
    <property type="entry name" value="Sec-C motif"/>
    <property type="match status" value="1"/>
</dbReference>
<dbReference type="InterPro" id="IPR004027">
    <property type="entry name" value="SEC_C_motif"/>
</dbReference>
<dbReference type="Proteomes" id="UP001596996">
    <property type="component" value="Unassembled WGS sequence"/>
</dbReference>
<evidence type="ECO:0000313" key="3">
    <source>
        <dbReference type="Proteomes" id="UP001596996"/>
    </source>
</evidence>
<dbReference type="Pfam" id="PF02810">
    <property type="entry name" value="SEC-C"/>
    <property type="match status" value="1"/>
</dbReference>
<sequence length="164" mass="18746">MNAKTTSFCPCQSGKHYDECCHLLHSSQKIAETAEMLMRSRYAAFSLHLIDYIVKTTVPSQQHLLDQHALLAWATNTQWIKLKICNTMLLDKIHSAVEFQAFFIANEKEQVHHEKSLFVKIKGQWFFADPSVSLPAMKQPCICGSGKKFKHCCGEMLCTFYAEI</sequence>
<dbReference type="Pfam" id="PF17775">
    <property type="entry name" value="YchJ_M-like"/>
    <property type="match status" value="1"/>
</dbReference>
<dbReference type="NCBIfam" id="NF002486">
    <property type="entry name" value="PRK01752.1"/>
    <property type="match status" value="1"/>
</dbReference>
<evidence type="ECO:0000313" key="2">
    <source>
        <dbReference type="EMBL" id="MFD0966644.1"/>
    </source>
</evidence>
<dbReference type="Gene3D" id="3.10.450.50">
    <property type="match status" value="1"/>
</dbReference>
<accession>A0ABW3I9S6</accession>
<reference evidence="3" key="1">
    <citation type="journal article" date="2019" name="Int. J. Syst. Evol. Microbiol.">
        <title>The Global Catalogue of Microorganisms (GCM) 10K type strain sequencing project: providing services to taxonomists for standard genome sequencing and annotation.</title>
        <authorList>
            <consortium name="The Broad Institute Genomics Platform"/>
            <consortium name="The Broad Institute Genome Sequencing Center for Infectious Disease"/>
            <person name="Wu L."/>
            <person name="Ma J."/>
        </authorList>
    </citation>
    <scope>NUCLEOTIDE SEQUENCE [LARGE SCALE GENOMIC DNA]</scope>
    <source>
        <strain evidence="3">CCUG 61707</strain>
    </source>
</reference>